<dbReference type="AlphaFoldDB" id="A0AAJ8N091"/>
<comment type="similarity">
    <text evidence="1 5">Belongs to the glycosyl hydrolase 32 family.</text>
</comment>
<dbReference type="Pfam" id="PF00251">
    <property type="entry name" value="Glyco_hydro_32N"/>
    <property type="match status" value="1"/>
</dbReference>
<evidence type="ECO:0000256" key="3">
    <source>
        <dbReference type="ARBA" id="ARBA00023277"/>
    </source>
</evidence>
<evidence type="ECO:0000256" key="4">
    <source>
        <dbReference type="ARBA" id="ARBA00023295"/>
    </source>
</evidence>
<dbReference type="GO" id="GO:0004575">
    <property type="term" value="F:sucrose alpha-glucosidase activity"/>
    <property type="evidence" value="ECO:0007669"/>
    <property type="project" value="TreeGrafter"/>
</dbReference>
<dbReference type="GO" id="GO:0005737">
    <property type="term" value="C:cytoplasm"/>
    <property type="evidence" value="ECO:0007669"/>
    <property type="project" value="TreeGrafter"/>
</dbReference>
<dbReference type="EMBL" id="CP144914">
    <property type="protein sequence ID" value="WWD79595.1"/>
    <property type="molecule type" value="Genomic_DNA"/>
</dbReference>
<dbReference type="SUPFAM" id="SSF49899">
    <property type="entry name" value="Concanavalin A-like lectins/glucanases"/>
    <property type="match status" value="1"/>
</dbReference>
<dbReference type="RefSeq" id="WP_187254538.1">
    <property type="nucleotide sequence ID" value="NZ_CP144914.1"/>
</dbReference>
<dbReference type="Gene3D" id="2.115.10.20">
    <property type="entry name" value="Glycosyl hydrolase domain, family 43"/>
    <property type="match status" value="1"/>
</dbReference>
<evidence type="ECO:0000256" key="1">
    <source>
        <dbReference type="ARBA" id="ARBA00009902"/>
    </source>
</evidence>
<evidence type="ECO:0000313" key="8">
    <source>
        <dbReference type="EMBL" id="WWD79595.1"/>
    </source>
</evidence>
<feature type="domain" description="Glycosyl hydrolase family 32 N-terminal" evidence="6">
    <location>
        <begin position="23"/>
        <end position="322"/>
    </location>
</feature>
<evidence type="ECO:0000256" key="2">
    <source>
        <dbReference type="ARBA" id="ARBA00022801"/>
    </source>
</evidence>
<dbReference type="InterPro" id="IPR001362">
    <property type="entry name" value="Glyco_hydro_32"/>
</dbReference>
<keyword evidence="4 5" id="KW-0326">Glycosidase</keyword>
<dbReference type="KEGG" id="ahal:FTX54_014520"/>
<dbReference type="InterPro" id="IPR023296">
    <property type="entry name" value="Glyco_hydro_beta-prop_sf"/>
</dbReference>
<feature type="domain" description="Glycosyl hydrolase family 32 C-terminal" evidence="7">
    <location>
        <begin position="363"/>
        <end position="470"/>
    </location>
</feature>
<protein>
    <submittedName>
        <fullName evidence="8">Glycoside hydrolase family 32 protein</fullName>
    </submittedName>
</protein>
<dbReference type="Pfam" id="PF08244">
    <property type="entry name" value="Glyco_hydro_32C"/>
    <property type="match status" value="1"/>
</dbReference>
<dbReference type="InterPro" id="IPR013148">
    <property type="entry name" value="Glyco_hydro_32_N"/>
</dbReference>
<dbReference type="SMART" id="SM00640">
    <property type="entry name" value="Glyco_32"/>
    <property type="match status" value="1"/>
</dbReference>
<dbReference type="GO" id="GO:0005987">
    <property type="term" value="P:sucrose catabolic process"/>
    <property type="evidence" value="ECO:0007669"/>
    <property type="project" value="TreeGrafter"/>
</dbReference>
<organism evidence="8 9">
    <name type="scientific">Alkalicoccus halolimnae</name>
    <dbReference type="NCBI Taxonomy" id="1667239"/>
    <lineage>
        <taxon>Bacteria</taxon>
        <taxon>Bacillati</taxon>
        <taxon>Bacillota</taxon>
        <taxon>Bacilli</taxon>
        <taxon>Bacillales</taxon>
        <taxon>Bacillaceae</taxon>
        <taxon>Alkalicoccus</taxon>
    </lineage>
</organism>
<keyword evidence="9" id="KW-1185">Reference proteome</keyword>
<dbReference type="PROSITE" id="PS00609">
    <property type="entry name" value="GLYCOSYL_HYDROL_F32"/>
    <property type="match status" value="1"/>
</dbReference>
<dbReference type="InterPro" id="IPR013189">
    <property type="entry name" value="Glyco_hydro_32_C"/>
</dbReference>
<dbReference type="InterPro" id="IPR018053">
    <property type="entry name" value="Glyco_hydro_32_AS"/>
</dbReference>
<dbReference type="CDD" id="cd18622">
    <property type="entry name" value="GH32_Inu-like"/>
    <property type="match status" value="1"/>
</dbReference>
<dbReference type="PANTHER" id="PTHR42800:SF1">
    <property type="entry name" value="EXOINULINASE INUD (AFU_ORTHOLOGUE AFUA_5G00480)"/>
    <property type="match status" value="1"/>
</dbReference>
<keyword evidence="2 5" id="KW-0378">Hydrolase</keyword>
<dbReference type="Proteomes" id="UP000321816">
    <property type="component" value="Chromosome"/>
</dbReference>
<reference evidence="8 9" key="1">
    <citation type="submission" date="2024-01" db="EMBL/GenBank/DDBJ databases">
        <title>Complete Genome Sequence of Alkalicoccus halolimnae BZ-SZ-XJ29T, a Moderately Halophilic Bacterium Isolated from a Salt Lake.</title>
        <authorList>
            <person name="Zhao B."/>
        </authorList>
    </citation>
    <scope>NUCLEOTIDE SEQUENCE [LARGE SCALE GENOMIC DNA]</scope>
    <source>
        <strain evidence="8 9">BZ-SZ-XJ29</strain>
    </source>
</reference>
<name>A0AAJ8N091_9BACI</name>
<dbReference type="PANTHER" id="PTHR42800">
    <property type="entry name" value="EXOINULINASE INUD (AFU_ORTHOLOGUE AFUA_5G00480)"/>
    <property type="match status" value="1"/>
</dbReference>
<gene>
    <name evidence="8" type="ORF">FTX54_014520</name>
</gene>
<accession>A0AAJ8N091</accession>
<evidence type="ECO:0000256" key="5">
    <source>
        <dbReference type="RuleBase" id="RU362110"/>
    </source>
</evidence>
<proteinExistence type="inferred from homology"/>
<sequence length="492" mass="55830">MKKPMQSSAGVETYEEPYRPQLHFTPESQWMNDPNGMVYYEGEYHLFYQYHPYSRQWGPMHWGHAVSEDMFAWKHLPIALAPDELGMIFSGSVVVDWEDSSGFFDGEDGLVAVYTSAKGDFQQQSIAYSVDRGRTWTKYEGNPVIPNPGKIDFRDPKVFYHDDSARWVMVLAAGQEVMFYTSEDLKTWEFASVFGAEYGAHGGVWECPDLLAFYVPGEENSKWVLQVDIGDGAAAGGSGGQYFLGNFDGKVFTADTAPEDVQWIDYGKDYYATQSFSDIPEMDGRRIWLAWMSNWQYANEVPTEPWRSAMSLPREVNVIKKENGRFQLTQLPAAEMEAYTGDIFIEKSVEIMQTTKQIICEQPSTPFKLEVSIPLDKKQPATFELFDNADAPGCEVKVNAEAGTISFDRAKMKMSSFHKDFPAVTTAPFDKSREMLKLLFVVDRSSVEIFINDGEQTMCNLILPENQSNYYISGKGSSEIHLKGEVMHSVWK</sequence>
<evidence type="ECO:0000259" key="7">
    <source>
        <dbReference type="Pfam" id="PF08244"/>
    </source>
</evidence>
<dbReference type="SUPFAM" id="SSF75005">
    <property type="entry name" value="Arabinanase/levansucrase/invertase"/>
    <property type="match status" value="1"/>
</dbReference>
<dbReference type="InterPro" id="IPR013320">
    <property type="entry name" value="ConA-like_dom_sf"/>
</dbReference>
<evidence type="ECO:0000259" key="6">
    <source>
        <dbReference type="Pfam" id="PF00251"/>
    </source>
</evidence>
<keyword evidence="3" id="KW-0119">Carbohydrate metabolism</keyword>
<evidence type="ECO:0000313" key="9">
    <source>
        <dbReference type="Proteomes" id="UP000321816"/>
    </source>
</evidence>
<dbReference type="Gene3D" id="2.60.120.560">
    <property type="entry name" value="Exo-inulinase, domain 1"/>
    <property type="match status" value="1"/>
</dbReference>
<dbReference type="FunFam" id="2.115.10.20:FF:000003">
    <property type="entry name" value="Levanbiose-producing levanase"/>
    <property type="match status" value="1"/>
</dbReference>